<accession>A0ABN2ZL31</accession>
<organism evidence="6 7">
    <name type="scientific">Nocardioides koreensis</name>
    <dbReference type="NCBI Taxonomy" id="433651"/>
    <lineage>
        <taxon>Bacteria</taxon>
        <taxon>Bacillati</taxon>
        <taxon>Actinomycetota</taxon>
        <taxon>Actinomycetes</taxon>
        <taxon>Propionibacteriales</taxon>
        <taxon>Nocardioidaceae</taxon>
        <taxon>Nocardioides</taxon>
    </lineage>
</organism>
<dbReference type="InterPro" id="IPR002641">
    <property type="entry name" value="PNPLA_dom"/>
</dbReference>
<keyword evidence="7" id="KW-1185">Reference proteome</keyword>
<dbReference type="Proteomes" id="UP001501771">
    <property type="component" value="Unassembled WGS sequence"/>
</dbReference>
<keyword evidence="2 4" id="KW-0442">Lipid degradation</keyword>
<evidence type="ECO:0000256" key="4">
    <source>
        <dbReference type="PROSITE-ProRule" id="PRU01161"/>
    </source>
</evidence>
<feature type="active site" description="Nucleophile" evidence="4">
    <location>
        <position position="44"/>
    </location>
</feature>
<evidence type="ECO:0000259" key="5">
    <source>
        <dbReference type="PROSITE" id="PS51635"/>
    </source>
</evidence>
<gene>
    <name evidence="6" type="ORF">GCM10009844_16760</name>
</gene>
<reference evidence="6 7" key="1">
    <citation type="journal article" date="2019" name="Int. J. Syst. Evol. Microbiol.">
        <title>The Global Catalogue of Microorganisms (GCM) 10K type strain sequencing project: providing services to taxonomists for standard genome sequencing and annotation.</title>
        <authorList>
            <consortium name="The Broad Institute Genomics Platform"/>
            <consortium name="The Broad Institute Genome Sequencing Center for Infectious Disease"/>
            <person name="Wu L."/>
            <person name="Ma J."/>
        </authorList>
    </citation>
    <scope>NUCLEOTIDE SEQUENCE [LARGE SCALE GENOMIC DNA]</scope>
    <source>
        <strain evidence="6 7">JCM 16022</strain>
    </source>
</reference>
<feature type="short sequence motif" description="DGA/G" evidence="4">
    <location>
        <begin position="208"/>
        <end position="210"/>
    </location>
</feature>
<dbReference type="Gene3D" id="3.40.1090.10">
    <property type="entry name" value="Cytosolic phospholipase A2 catalytic domain"/>
    <property type="match status" value="2"/>
</dbReference>
<dbReference type="Pfam" id="PF01734">
    <property type="entry name" value="Patatin"/>
    <property type="match status" value="1"/>
</dbReference>
<keyword evidence="3 4" id="KW-0443">Lipid metabolism</keyword>
<feature type="domain" description="PNPLA" evidence="5">
    <location>
        <begin position="7"/>
        <end position="221"/>
    </location>
</feature>
<evidence type="ECO:0000313" key="7">
    <source>
        <dbReference type="Proteomes" id="UP001501771"/>
    </source>
</evidence>
<protein>
    <recommendedName>
        <fullName evidence="5">PNPLA domain-containing protein</fullName>
    </recommendedName>
</protein>
<proteinExistence type="predicted"/>
<evidence type="ECO:0000256" key="3">
    <source>
        <dbReference type="ARBA" id="ARBA00023098"/>
    </source>
</evidence>
<dbReference type="PANTHER" id="PTHR14226:SF29">
    <property type="entry name" value="NEUROPATHY TARGET ESTERASE SWS"/>
    <property type="match status" value="1"/>
</dbReference>
<sequence length="326" mass="34972">MSTVGLVLGAGGVVGQAYHAGVLAALEHDCGWDPRTADVVVGTSAGSITGTLLRVGVPASELAAWVVQAPLSDEGMVLQDMLGSEIPVFEPFRVLPILRRLPDPPGREMLQRAVIRPWSFRPMAAALALLAPGRFDIAEQLGMLREVEGKSWPEKDLWICAVRRRDGRRVVFGRPGSPAAPLHLAIAASCAVPGYFAPVTIDEHTYVDGGAHSPTNAAILREKALDLVIVVSPMSGPANLPTDLYSLSRGHAARVARREARALRDSGTAVIVFRPGRAELQAMGNDFMARDRVDQIVQESFLGAGSYAAQPEMRALLTHFGLQRRP</sequence>
<dbReference type="PROSITE" id="PS51635">
    <property type="entry name" value="PNPLA"/>
    <property type="match status" value="1"/>
</dbReference>
<feature type="active site" description="Proton acceptor" evidence="4">
    <location>
        <position position="208"/>
    </location>
</feature>
<dbReference type="EMBL" id="BAAAQR010000004">
    <property type="protein sequence ID" value="GAA2143868.1"/>
    <property type="molecule type" value="Genomic_DNA"/>
</dbReference>
<comment type="caution">
    <text evidence="6">The sequence shown here is derived from an EMBL/GenBank/DDBJ whole genome shotgun (WGS) entry which is preliminary data.</text>
</comment>
<evidence type="ECO:0000256" key="2">
    <source>
        <dbReference type="ARBA" id="ARBA00022963"/>
    </source>
</evidence>
<name>A0ABN2ZL31_9ACTN</name>
<dbReference type="InterPro" id="IPR050301">
    <property type="entry name" value="NTE"/>
</dbReference>
<evidence type="ECO:0000256" key="1">
    <source>
        <dbReference type="ARBA" id="ARBA00022801"/>
    </source>
</evidence>
<feature type="short sequence motif" description="GXSXG" evidence="4">
    <location>
        <begin position="42"/>
        <end position="46"/>
    </location>
</feature>
<evidence type="ECO:0000313" key="6">
    <source>
        <dbReference type="EMBL" id="GAA2143868.1"/>
    </source>
</evidence>
<dbReference type="RefSeq" id="WP_344150030.1">
    <property type="nucleotide sequence ID" value="NZ_BAAAQR010000004.1"/>
</dbReference>
<dbReference type="SUPFAM" id="SSF52151">
    <property type="entry name" value="FabD/lysophospholipase-like"/>
    <property type="match status" value="1"/>
</dbReference>
<comment type="caution">
    <text evidence="4">Lacks conserved residue(s) required for the propagation of feature annotation.</text>
</comment>
<keyword evidence="1 4" id="KW-0378">Hydrolase</keyword>
<dbReference type="PANTHER" id="PTHR14226">
    <property type="entry name" value="NEUROPATHY TARGET ESTERASE/SWISS CHEESE D.MELANOGASTER"/>
    <property type="match status" value="1"/>
</dbReference>
<dbReference type="InterPro" id="IPR016035">
    <property type="entry name" value="Acyl_Trfase/lysoPLipase"/>
</dbReference>